<keyword evidence="2" id="KW-0808">Transferase</keyword>
<name>A0A9W7ARB6_9STRA</name>
<dbReference type="Proteomes" id="UP001165082">
    <property type="component" value="Unassembled WGS sequence"/>
</dbReference>
<comment type="similarity">
    <text evidence="1">Belongs to the sulfotransferase 1 family.</text>
</comment>
<dbReference type="AlphaFoldDB" id="A0A9W7ARB6"/>
<dbReference type="InterPro" id="IPR027417">
    <property type="entry name" value="P-loop_NTPase"/>
</dbReference>
<protein>
    <recommendedName>
        <fullName evidence="3">Sulfotransferase domain-containing protein</fullName>
    </recommendedName>
</protein>
<keyword evidence="5" id="KW-1185">Reference proteome</keyword>
<dbReference type="Pfam" id="PF00685">
    <property type="entry name" value="Sulfotransfer_1"/>
    <property type="match status" value="1"/>
</dbReference>
<reference evidence="4" key="1">
    <citation type="submission" date="2022-07" db="EMBL/GenBank/DDBJ databases">
        <title>Genome analysis of Parmales, a sister group of diatoms, reveals the evolutionary specialization of diatoms from phago-mixotrophs to photoautotrophs.</title>
        <authorList>
            <person name="Ban H."/>
            <person name="Sato S."/>
            <person name="Yoshikawa S."/>
            <person name="Kazumasa Y."/>
            <person name="Nakamura Y."/>
            <person name="Ichinomiya M."/>
            <person name="Saitoh K."/>
            <person name="Sato N."/>
            <person name="Blanc-Mathieu R."/>
            <person name="Endo H."/>
            <person name="Kuwata A."/>
            <person name="Ogata H."/>
        </authorList>
    </citation>
    <scope>NUCLEOTIDE SEQUENCE</scope>
</reference>
<gene>
    <name evidence="4" type="ORF">TrRE_jg6679</name>
</gene>
<dbReference type="InterPro" id="IPR000863">
    <property type="entry name" value="Sulfotransferase_dom"/>
</dbReference>
<dbReference type="SUPFAM" id="SSF52540">
    <property type="entry name" value="P-loop containing nucleoside triphosphate hydrolases"/>
    <property type="match status" value="1"/>
</dbReference>
<dbReference type="OrthoDB" id="10262068at2759"/>
<evidence type="ECO:0000313" key="4">
    <source>
        <dbReference type="EMBL" id="GMH74595.1"/>
    </source>
</evidence>
<evidence type="ECO:0000313" key="5">
    <source>
        <dbReference type="Proteomes" id="UP001165082"/>
    </source>
</evidence>
<sequence length="301" mass="33346">MNTKAQPLLPITLPRTIEAIKSFSPGQPLTVIVASYPKSGTTWMQNVLFELVALKRFRDTGEKVDLDHISNFCPFMENDKSWVFGEDCDASGLQGNHADAHAKVGATIFNTHVYLDMMPADPGVKLIYMTRAPRDVCNSFFHHLSHQAAEDGGYEGSREEFVKDWSDGKIAFGSWGDHLRSWLNDDGTCRAGNCIRVEYEDMKADLRGVVQATARHLGMEELGGEEMEDILPRLGIEYMKANIDKFEPKSVKWVNKGDGFSFVRKGAIGDGKKEFGDGDEKVFLEGFVKFPPPGGCSGLVG</sequence>
<evidence type="ECO:0000259" key="3">
    <source>
        <dbReference type="Pfam" id="PF00685"/>
    </source>
</evidence>
<dbReference type="EMBL" id="BRXZ01001584">
    <property type="protein sequence ID" value="GMH74595.1"/>
    <property type="molecule type" value="Genomic_DNA"/>
</dbReference>
<evidence type="ECO:0000256" key="1">
    <source>
        <dbReference type="ARBA" id="ARBA00005771"/>
    </source>
</evidence>
<organism evidence="4 5">
    <name type="scientific">Triparma retinervis</name>
    <dbReference type="NCBI Taxonomy" id="2557542"/>
    <lineage>
        <taxon>Eukaryota</taxon>
        <taxon>Sar</taxon>
        <taxon>Stramenopiles</taxon>
        <taxon>Ochrophyta</taxon>
        <taxon>Bolidophyceae</taxon>
        <taxon>Parmales</taxon>
        <taxon>Triparmaceae</taxon>
        <taxon>Triparma</taxon>
    </lineage>
</organism>
<accession>A0A9W7ARB6</accession>
<feature type="domain" description="Sulfotransferase" evidence="3">
    <location>
        <begin position="31"/>
        <end position="281"/>
    </location>
</feature>
<proteinExistence type="inferred from homology"/>
<dbReference type="PANTHER" id="PTHR11783">
    <property type="entry name" value="SULFOTRANSFERASE SULT"/>
    <property type="match status" value="1"/>
</dbReference>
<dbReference type="Gene3D" id="3.40.50.300">
    <property type="entry name" value="P-loop containing nucleotide triphosphate hydrolases"/>
    <property type="match status" value="1"/>
</dbReference>
<dbReference type="GO" id="GO:0008146">
    <property type="term" value="F:sulfotransferase activity"/>
    <property type="evidence" value="ECO:0007669"/>
    <property type="project" value="InterPro"/>
</dbReference>
<evidence type="ECO:0000256" key="2">
    <source>
        <dbReference type="ARBA" id="ARBA00022679"/>
    </source>
</evidence>
<comment type="caution">
    <text evidence="4">The sequence shown here is derived from an EMBL/GenBank/DDBJ whole genome shotgun (WGS) entry which is preliminary data.</text>
</comment>